<protein>
    <recommendedName>
        <fullName evidence="3">Transposase DDE domain-containing protein</fullName>
    </recommendedName>
</protein>
<dbReference type="EMBL" id="BKDJ01000008">
    <property type="protein sequence ID" value="GER23274.1"/>
    <property type="molecule type" value="Genomic_DNA"/>
</dbReference>
<keyword evidence="2" id="KW-1185">Reference proteome</keyword>
<comment type="caution">
    <text evidence="1">The sequence shown here is derived from an EMBL/GenBank/DDBJ whole genome shotgun (WGS) entry which is preliminary data.</text>
</comment>
<evidence type="ECO:0008006" key="3">
    <source>
        <dbReference type="Google" id="ProtNLM"/>
    </source>
</evidence>
<accession>A0A5A7NQQ8</accession>
<evidence type="ECO:0000313" key="2">
    <source>
        <dbReference type="Proteomes" id="UP000325307"/>
    </source>
</evidence>
<dbReference type="Proteomes" id="UP000325307">
    <property type="component" value="Unassembled WGS sequence"/>
</dbReference>
<sequence length="94" mass="10399">MWLVVIWFPTRWGGDRAPFLLGKAADVQSPSFDAESYKGRNVVKRCFNSLNHRRGISQRTNKSARSYMATIQLAAALSWLGSSLSNAPEGRGIA</sequence>
<proteinExistence type="predicted"/>
<name>A0A5A7NQQ8_9MICC</name>
<organism evidence="1 2">
    <name type="scientific">Zafaria cholistanensis</name>
    <dbReference type="NCBI Taxonomy" id="1682741"/>
    <lineage>
        <taxon>Bacteria</taxon>
        <taxon>Bacillati</taxon>
        <taxon>Actinomycetota</taxon>
        <taxon>Actinomycetes</taxon>
        <taxon>Micrococcales</taxon>
        <taxon>Micrococcaceae</taxon>
        <taxon>Zafaria</taxon>
    </lineage>
</organism>
<evidence type="ECO:0000313" key="1">
    <source>
        <dbReference type="EMBL" id="GER23274.1"/>
    </source>
</evidence>
<reference evidence="1 2" key="1">
    <citation type="submission" date="2019-09" db="EMBL/GenBank/DDBJ databases">
        <title>Arthrobacter zafarii sp. nov., a moderately thermotolerant and halotolerant actinobacterium isolated from Cholistan desert soil of Pakistan.</title>
        <authorList>
            <person name="Amin A."/>
            <person name="Ahmed I."/>
            <person name="Khalid N."/>
            <person name="Schumann P."/>
            <person name="Busse H.J."/>
            <person name="Khan I.U."/>
            <person name="Li S."/>
            <person name="Li W.J."/>
        </authorList>
    </citation>
    <scope>NUCLEOTIDE SEQUENCE [LARGE SCALE GENOMIC DNA]</scope>
    <source>
        <strain evidence="1 2">NCCP-1664</strain>
    </source>
</reference>
<dbReference type="OrthoDB" id="4546548at2"/>
<dbReference type="AlphaFoldDB" id="A0A5A7NQQ8"/>
<gene>
    <name evidence="1" type="ORF">NCCP1664_17700</name>
</gene>